<dbReference type="InterPro" id="IPR017871">
    <property type="entry name" value="ABC_transporter-like_CS"/>
</dbReference>
<keyword evidence="9 11" id="KW-0472">Membrane</keyword>
<reference evidence="14" key="1">
    <citation type="submission" date="2019-09" db="EMBL/GenBank/DDBJ databases">
        <title>The Mitochondrial Proteome of the Jakobid, Andalucia godoyi, a Protist With the Most Gene-Rich and Bacteria-Like Mitochondrial Genome.</title>
        <authorList>
            <person name="Gray M.W."/>
            <person name="Burger G."/>
            <person name="Derelle R."/>
            <person name="Klimes V."/>
            <person name="Leger M."/>
            <person name="Sarrasin M."/>
            <person name="Vlcek C."/>
            <person name="Roger A.J."/>
            <person name="Elias M."/>
            <person name="Lang B.F."/>
        </authorList>
    </citation>
    <scope>NUCLEOTIDE SEQUENCE</scope>
    <source>
        <strain evidence="14">And28</strain>
    </source>
</reference>
<organism evidence="14 15">
    <name type="scientific">Andalucia godoyi</name>
    <name type="common">Flagellate</name>
    <dbReference type="NCBI Taxonomy" id="505711"/>
    <lineage>
        <taxon>Eukaryota</taxon>
        <taxon>Discoba</taxon>
        <taxon>Jakobida</taxon>
        <taxon>Andalucina</taxon>
        <taxon>Andaluciidae</taxon>
        <taxon>Andalucia</taxon>
    </lineage>
</organism>
<protein>
    <submittedName>
        <fullName evidence="14">Mitochondrial iron-sulfur cluster biosynthesis Atm1</fullName>
    </submittedName>
</protein>
<dbReference type="CDD" id="cd18582">
    <property type="entry name" value="ABC_6TM_ATM1_ABCB7"/>
    <property type="match status" value="1"/>
</dbReference>
<keyword evidence="15" id="KW-1185">Reference proteome</keyword>
<sequence>MFSVRIVRSSGSFLRTRPSPQHAFSLRSFSSVIKPPLPPTGSSRSLSNPRFSDELSGIASPRTSIPMLLSRFLWPPTASAAATGTGTSPSPRKVRFLVCSSIALLTSSKLVAVCIPLSLKYAIDSLSAAPTVSTTVLTTALAAVACYGGLRILSSLFSELRSALFSRVSEHSSAVLLAASHAHLSTLPSPFLAATSPALLFRTIERGVDGLSFLLSATALHLFPAFLELSLACIVLSSLLSPFYAIGALASVGIYGGFTLWVTKARTVIRRRMNEADNRATTAAMDSVTNYETVRYFNGELLEKGRLGALLKAYQKEAIAAHESLAVLNFGQGAVMALAVASMMGASVVGVANGTCSVGDVVLVNGLLMQIAVPLGFLGSLYREIRQSIVDLEALIVLLKMEPAVAAQQQQWFLGGEKEETARIFATREMAESSNVTLSHLSFAYPSRSPSTSSSTSSSNPSSSSSSSSSSSAAPSSSLPERMVLTDVTFSVEAGTSVGIVGPSGSGKSTLTRLLYGLLTPTSGDLLLGSASLRTIDADSWRRFVGVVPQDIVLFNDTLLHNILYGDAEYRQRRSENGDACTTLGSLPAAMKDRLEDVLKRARLLELVQRLPMGVESVVGERGMGLSGGERQRVAIARAMLKDAPILVCDEATSALDSATERAVMDALRDLAKNRTAVVIAHRLSTVVMCDKIVVLDQGRIVEEGPHHELLANGGLYARLWKQQHDRLPTVDKKHESF</sequence>
<evidence type="ECO:0000256" key="5">
    <source>
        <dbReference type="ARBA" id="ARBA00022692"/>
    </source>
</evidence>
<feature type="region of interest" description="Disordered" evidence="10">
    <location>
        <begin position="449"/>
        <end position="479"/>
    </location>
</feature>
<feature type="transmembrane region" description="Helical" evidence="11">
    <location>
        <begin position="361"/>
        <end position="382"/>
    </location>
</feature>
<proteinExistence type="predicted"/>
<keyword evidence="4" id="KW-1003">Cell membrane</keyword>
<dbReference type="PROSITE" id="PS50929">
    <property type="entry name" value="ABC_TM1F"/>
    <property type="match status" value="1"/>
</dbReference>
<evidence type="ECO:0000259" key="13">
    <source>
        <dbReference type="PROSITE" id="PS50929"/>
    </source>
</evidence>
<evidence type="ECO:0000259" key="12">
    <source>
        <dbReference type="PROSITE" id="PS50893"/>
    </source>
</evidence>
<dbReference type="InterPro" id="IPR027417">
    <property type="entry name" value="P-loop_NTPase"/>
</dbReference>
<keyword evidence="8 11" id="KW-1133">Transmembrane helix</keyword>
<accession>A0A8K0F0H6</accession>
<feature type="transmembrane region" description="Helical" evidence="11">
    <location>
        <begin position="243"/>
        <end position="263"/>
    </location>
</feature>
<comment type="subcellular location">
    <subcellularLocation>
        <location evidence="2">Cell membrane</location>
        <topology evidence="2">Multi-pass membrane protein</topology>
    </subcellularLocation>
    <subcellularLocation>
        <location evidence="1">Mitochondrion membrane</location>
        <topology evidence="1">Multi-pass membrane protein</topology>
    </subcellularLocation>
</comment>
<evidence type="ECO:0000256" key="9">
    <source>
        <dbReference type="ARBA" id="ARBA00023136"/>
    </source>
</evidence>
<evidence type="ECO:0000256" key="10">
    <source>
        <dbReference type="SAM" id="MobiDB-lite"/>
    </source>
</evidence>
<dbReference type="PROSITE" id="PS00211">
    <property type="entry name" value="ABC_TRANSPORTER_1"/>
    <property type="match status" value="1"/>
</dbReference>
<dbReference type="Proteomes" id="UP000799049">
    <property type="component" value="Unassembled WGS sequence"/>
</dbReference>
<evidence type="ECO:0000256" key="11">
    <source>
        <dbReference type="SAM" id="Phobius"/>
    </source>
</evidence>
<feature type="domain" description="ABC transporter" evidence="12">
    <location>
        <begin position="468"/>
        <end position="723"/>
    </location>
</feature>
<keyword evidence="7" id="KW-0067">ATP-binding</keyword>
<dbReference type="InterPro" id="IPR003593">
    <property type="entry name" value="AAA+_ATPase"/>
</dbReference>
<evidence type="ECO:0000256" key="8">
    <source>
        <dbReference type="ARBA" id="ARBA00022989"/>
    </source>
</evidence>
<dbReference type="InterPro" id="IPR011527">
    <property type="entry name" value="ABC1_TM_dom"/>
</dbReference>
<evidence type="ECO:0000256" key="1">
    <source>
        <dbReference type="ARBA" id="ARBA00004225"/>
    </source>
</evidence>
<dbReference type="Gene3D" id="1.20.1560.10">
    <property type="entry name" value="ABC transporter type 1, transmembrane domain"/>
    <property type="match status" value="1"/>
</dbReference>
<dbReference type="Pfam" id="PF00005">
    <property type="entry name" value="ABC_tran"/>
    <property type="match status" value="1"/>
</dbReference>
<feature type="domain" description="ABC transmembrane type-1" evidence="13">
    <location>
        <begin position="101"/>
        <end position="387"/>
    </location>
</feature>
<evidence type="ECO:0000256" key="7">
    <source>
        <dbReference type="ARBA" id="ARBA00022840"/>
    </source>
</evidence>
<dbReference type="PROSITE" id="PS50893">
    <property type="entry name" value="ABC_TRANSPORTER_2"/>
    <property type="match status" value="1"/>
</dbReference>
<dbReference type="OrthoDB" id="6500128at2759"/>
<evidence type="ECO:0000256" key="4">
    <source>
        <dbReference type="ARBA" id="ARBA00022475"/>
    </source>
</evidence>
<name>A0A8K0F0H6_ANDGO</name>
<feature type="transmembrane region" description="Helical" evidence="11">
    <location>
        <begin position="96"/>
        <end position="119"/>
    </location>
</feature>
<evidence type="ECO:0000256" key="3">
    <source>
        <dbReference type="ARBA" id="ARBA00022448"/>
    </source>
</evidence>
<keyword evidence="5 11" id="KW-0812">Transmembrane</keyword>
<keyword evidence="6" id="KW-0547">Nucleotide-binding</keyword>
<dbReference type="EMBL" id="VRVR01000049">
    <property type="protein sequence ID" value="KAF0852256.1"/>
    <property type="molecule type" value="Genomic_DNA"/>
</dbReference>
<gene>
    <name evidence="14" type="ORF">ANDGO_00767</name>
</gene>
<dbReference type="FunFam" id="3.40.50.300:FF:000221">
    <property type="entry name" value="Multidrug ABC transporter ATP-binding protein"/>
    <property type="match status" value="1"/>
</dbReference>
<dbReference type="GO" id="GO:0005743">
    <property type="term" value="C:mitochondrial inner membrane"/>
    <property type="evidence" value="ECO:0007669"/>
    <property type="project" value="TreeGrafter"/>
</dbReference>
<dbReference type="InterPro" id="IPR036640">
    <property type="entry name" value="ABC1_TM_sf"/>
</dbReference>
<dbReference type="Pfam" id="PF00664">
    <property type="entry name" value="ABC_membrane"/>
    <property type="match status" value="1"/>
</dbReference>
<evidence type="ECO:0000313" key="14">
    <source>
        <dbReference type="EMBL" id="KAF0852256.1"/>
    </source>
</evidence>
<dbReference type="SUPFAM" id="SSF90123">
    <property type="entry name" value="ABC transporter transmembrane region"/>
    <property type="match status" value="1"/>
</dbReference>
<dbReference type="GO" id="GO:0140359">
    <property type="term" value="F:ABC-type transporter activity"/>
    <property type="evidence" value="ECO:0007669"/>
    <property type="project" value="InterPro"/>
</dbReference>
<evidence type="ECO:0000256" key="6">
    <source>
        <dbReference type="ARBA" id="ARBA00022741"/>
    </source>
</evidence>
<feature type="transmembrane region" description="Helical" evidence="11">
    <location>
        <begin position="325"/>
        <end position="349"/>
    </location>
</feature>
<feature type="transmembrane region" description="Helical" evidence="11">
    <location>
        <begin position="211"/>
        <end position="237"/>
    </location>
</feature>
<feature type="compositionally biased region" description="Low complexity" evidence="10">
    <location>
        <begin position="449"/>
        <end position="478"/>
    </location>
</feature>
<feature type="transmembrane region" description="Helical" evidence="11">
    <location>
        <begin position="131"/>
        <end position="153"/>
    </location>
</feature>
<dbReference type="Gene3D" id="3.40.50.300">
    <property type="entry name" value="P-loop containing nucleotide triphosphate hydrolases"/>
    <property type="match status" value="1"/>
</dbReference>
<keyword evidence="3" id="KW-0813">Transport</keyword>
<dbReference type="SMART" id="SM00382">
    <property type="entry name" value="AAA"/>
    <property type="match status" value="1"/>
</dbReference>
<dbReference type="InterPro" id="IPR039421">
    <property type="entry name" value="Type_1_exporter"/>
</dbReference>
<dbReference type="GO" id="GO:0005886">
    <property type="term" value="C:plasma membrane"/>
    <property type="evidence" value="ECO:0007669"/>
    <property type="project" value="UniProtKB-SubCell"/>
</dbReference>
<dbReference type="PANTHER" id="PTHR24221:SF402">
    <property type="entry name" value="IRON-SULFUR CLUSTERS TRANSPORTER ABCB7, MITOCHONDRIAL"/>
    <property type="match status" value="1"/>
</dbReference>
<dbReference type="AlphaFoldDB" id="A0A8K0F0H6"/>
<dbReference type="GO" id="GO:0005524">
    <property type="term" value="F:ATP binding"/>
    <property type="evidence" value="ECO:0007669"/>
    <property type="project" value="UniProtKB-KW"/>
</dbReference>
<dbReference type="PANTHER" id="PTHR24221">
    <property type="entry name" value="ATP-BINDING CASSETTE SUB-FAMILY B"/>
    <property type="match status" value="1"/>
</dbReference>
<dbReference type="GO" id="GO:0006879">
    <property type="term" value="P:intracellular iron ion homeostasis"/>
    <property type="evidence" value="ECO:0007669"/>
    <property type="project" value="TreeGrafter"/>
</dbReference>
<dbReference type="SUPFAM" id="SSF52540">
    <property type="entry name" value="P-loop containing nucleoside triphosphate hydrolases"/>
    <property type="match status" value="1"/>
</dbReference>
<evidence type="ECO:0000256" key="2">
    <source>
        <dbReference type="ARBA" id="ARBA00004651"/>
    </source>
</evidence>
<comment type="caution">
    <text evidence="14">The sequence shown here is derived from an EMBL/GenBank/DDBJ whole genome shotgun (WGS) entry which is preliminary data.</text>
</comment>
<evidence type="ECO:0000313" key="15">
    <source>
        <dbReference type="Proteomes" id="UP000799049"/>
    </source>
</evidence>
<dbReference type="InterPro" id="IPR003439">
    <property type="entry name" value="ABC_transporter-like_ATP-bd"/>
</dbReference>
<dbReference type="GO" id="GO:0016887">
    <property type="term" value="F:ATP hydrolysis activity"/>
    <property type="evidence" value="ECO:0007669"/>
    <property type="project" value="InterPro"/>
</dbReference>